<dbReference type="PANTHER" id="PTHR47510:SF3">
    <property type="entry name" value="ENDO_EXONUCLEASE_PHOSPHATASE DOMAIN-CONTAINING PROTEIN"/>
    <property type="match status" value="1"/>
</dbReference>
<reference evidence="3" key="1">
    <citation type="journal article" date="2018" name="Genome Res.">
        <title>The genomic architecture and molecular evolution of ant odorant receptors.</title>
        <authorList>
            <person name="McKenzie S.K."/>
            <person name="Kronauer D.J.C."/>
        </authorList>
    </citation>
    <scope>NUCLEOTIDE SEQUENCE [LARGE SCALE GENOMIC DNA]</scope>
    <source>
        <strain evidence="3">Clonal line C1</strain>
    </source>
</reference>
<dbReference type="InterPro" id="IPR036875">
    <property type="entry name" value="Znf_CCHC_sf"/>
</dbReference>
<dbReference type="AlphaFoldDB" id="A0A3L8D7P5"/>
<reference evidence="3" key="2">
    <citation type="submission" date="2018-07" db="EMBL/GenBank/DDBJ databases">
        <authorList>
            <person name="Mckenzie S.K."/>
            <person name="Kronauer D.J.C."/>
        </authorList>
    </citation>
    <scope>NUCLEOTIDE SEQUENCE</scope>
    <source>
        <strain evidence="3">Clonal line C1</strain>
    </source>
</reference>
<dbReference type="OrthoDB" id="7699669at2759"/>
<feature type="domain" description="CCHC-type" evidence="2">
    <location>
        <begin position="292"/>
        <end position="307"/>
    </location>
</feature>
<accession>A0A3L8D7P5</accession>
<dbReference type="InterPro" id="IPR001878">
    <property type="entry name" value="Znf_CCHC"/>
</dbReference>
<organism evidence="3">
    <name type="scientific">Ooceraea biroi</name>
    <name type="common">Clonal raider ant</name>
    <name type="synonym">Cerapachys biroi</name>
    <dbReference type="NCBI Taxonomy" id="2015173"/>
    <lineage>
        <taxon>Eukaryota</taxon>
        <taxon>Metazoa</taxon>
        <taxon>Ecdysozoa</taxon>
        <taxon>Arthropoda</taxon>
        <taxon>Hexapoda</taxon>
        <taxon>Insecta</taxon>
        <taxon>Pterygota</taxon>
        <taxon>Neoptera</taxon>
        <taxon>Endopterygota</taxon>
        <taxon>Hymenoptera</taxon>
        <taxon>Apocrita</taxon>
        <taxon>Aculeata</taxon>
        <taxon>Formicoidea</taxon>
        <taxon>Formicidae</taxon>
        <taxon>Dorylinae</taxon>
        <taxon>Ooceraea</taxon>
    </lineage>
</organism>
<keyword evidence="1" id="KW-0479">Metal-binding</keyword>
<keyword evidence="1" id="KW-0863">Zinc-finger</keyword>
<dbReference type="SUPFAM" id="SSF57756">
    <property type="entry name" value="Retrovirus zinc finger-like domains"/>
    <property type="match status" value="1"/>
</dbReference>
<dbReference type="Proteomes" id="UP000279307">
    <property type="component" value="Chromosome 11"/>
</dbReference>
<gene>
    <name evidence="3" type="ORF">DMN91_010565</name>
</gene>
<evidence type="ECO:0000256" key="1">
    <source>
        <dbReference type="PROSITE-ProRule" id="PRU00047"/>
    </source>
</evidence>
<dbReference type="PROSITE" id="PS50158">
    <property type="entry name" value="ZF_CCHC"/>
    <property type="match status" value="1"/>
</dbReference>
<comment type="caution">
    <text evidence="3">The sequence shown here is derived from an EMBL/GenBank/DDBJ whole genome shotgun (WGS) entry which is preliminary data.</text>
</comment>
<sequence>MGQDQDNRKDALTPQNEVCRLSTVNTVESSNKRSQLETAFRFCRDAFVEVSSVLISVLESRENLDKNLVVEIKKSVTEAIKDAKIHEDGRMRSGLSSGGQSYASALSRPGVHISRGQVVEAPISTSFLIIPEDTVAGEIPSSQATRDIISKVFNPAECALKIKKVSLSRDKAVRIEADSPDLERVRSHPGLVKAGLRVVESTKMDPRLIVYGINVSAKREEIQKEIIEQNLNGIKNKDLKVIYVYSPRSGKTETSCVIEVSSEVRDLFYKQGRIYHGYSAHKFADHIRIVQCYNCLAFGHYVRNCKRIITLFACQKHGSGQQSLIQWCRWMVILSSGMIGVVKMEERDLRNLDPGRIQEDLNGTDWSSLFAAPSIDEKVEIFNRVVLGCLDKYTPLCWRHFKRLPAPWITSDIKEAIKKRNKARRKTALITPIPKIKCPASVQDYRPISILSAMSKILEKIVSEQIQDYIERDNLHDLIQFAYRRGHSTQTCIIRFIDDVRQAIDKR</sequence>
<keyword evidence="1" id="KW-0862">Zinc</keyword>
<dbReference type="GO" id="GO:0008270">
    <property type="term" value="F:zinc ion binding"/>
    <property type="evidence" value="ECO:0007669"/>
    <property type="project" value="UniProtKB-KW"/>
</dbReference>
<dbReference type="EMBL" id="QOIP01000011">
    <property type="protein sequence ID" value="RLU16497.1"/>
    <property type="molecule type" value="Genomic_DNA"/>
</dbReference>
<evidence type="ECO:0000259" key="2">
    <source>
        <dbReference type="PROSITE" id="PS50158"/>
    </source>
</evidence>
<dbReference type="GO" id="GO:0003676">
    <property type="term" value="F:nucleic acid binding"/>
    <property type="evidence" value="ECO:0007669"/>
    <property type="project" value="InterPro"/>
</dbReference>
<protein>
    <recommendedName>
        <fullName evidence="2">CCHC-type domain-containing protein</fullName>
    </recommendedName>
</protein>
<dbReference type="PANTHER" id="PTHR47510">
    <property type="entry name" value="REVERSE TRANSCRIPTASE DOMAIN-CONTAINING PROTEIN"/>
    <property type="match status" value="1"/>
</dbReference>
<evidence type="ECO:0000313" key="3">
    <source>
        <dbReference type="EMBL" id="RLU16497.1"/>
    </source>
</evidence>
<name>A0A3L8D7P5_OOCBI</name>
<proteinExistence type="predicted"/>